<dbReference type="SUPFAM" id="SSF48208">
    <property type="entry name" value="Six-hairpin glycosidases"/>
    <property type="match status" value="1"/>
</dbReference>
<accession>A0A9X2XZ27</accession>
<comment type="caution">
    <text evidence="1">The sequence shown here is derived from an EMBL/GenBank/DDBJ whole genome shotgun (WGS) entry which is preliminary data.</text>
</comment>
<evidence type="ECO:0000313" key="2">
    <source>
        <dbReference type="Proteomes" id="UP001155483"/>
    </source>
</evidence>
<organism evidence="1 2">
    <name type="scientific">Paraflavisolibacter caeni</name>
    <dbReference type="NCBI Taxonomy" id="2982496"/>
    <lineage>
        <taxon>Bacteria</taxon>
        <taxon>Pseudomonadati</taxon>
        <taxon>Bacteroidota</taxon>
        <taxon>Chitinophagia</taxon>
        <taxon>Chitinophagales</taxon>
        <taxon>Chitinophagaceae</taxon>
        <taxon>Paraflavisolibacter</taxon>
    </lineage>
</organism>
<dbReference type="EMBL" id="JAOTIF010000030">
    <property type="protein sequence ID" value="MCU7552214.1"/>
    <property type="molecule type" value="Genomic_DNA"/>
</dbReference>
<dbReference type="RefSeq" id="WP_279299651.1">
    <property type="nucleotide sequence ID" value="NZ_JAOTIF010000030.1"/>
</dbReference>
<dbReference type="GO" id="GO:0005975">
    <property type="term" value="P:carbohydrate metabolic process"/>
    <property type="evidence" value="ECO:0007669"/>
    <property type="project" value="InterPro"/>
</dbReference>
<evidence type="ECO:0000313" key="1">
    <source>
        <dbReference type="EMBL" id="MCU7552214.1"/>
    </source>
</evidence>
<reference evidence="1" key="2">
    <citation type="submission" date="2023-04" db="EMBL/GenBank/DDBJ databases">
        <title>Paracnuella aquatica gen. nov., sp. nov., a member of the family Chitinophagaceae isolated from a hot spring.</title>
        <authorList>
            <person name="Wang C."/>
        </authorList>
    </citation>
    <scope>NUCLEOTIDE SEQUENCE</scope>
    <source>
        <strain evidence="1">LB-8</strain>
    </source>
</reference>
<dbReference type="InterPro" id="IPR008928">
    <property type="entry name" value="6-hairpin_glycosidase_sf"/>
</dbReference>
<protein>
    <submittedName>
        <fullName evidence="1">Uncharacterized protein</fullName>
    </submittedName>
</protein>
<keyword evidence="2" id="KW-1185">Reference proteome</keyword>
<gene>
    <name evidence="1" type="ORF">OCK74_24055</name>
</gene>
<proteinExistence type="predicted"/>
<reference evidence="1" key="1">
    <citation type="submission" date="2022-09" db="EMBL/GenBank/DDBJ databases">
        <authorList>
            <person name="Yuan C."/>
            <person name="Ke Z."/>
        </authorList>
    </citation>
    <scope>NUCLEOTIDE SEQUENCE</scope>
    <source>
        <strain evidence="1">LB-8</strain>
    </source>
</reference>
<sequence>MRTSIIKWGLLLLITGSLQPKLNAQSANDITVQKMLKSLSGSMRLSTKQYEGTNLVAEQLFQQGSLQTNTGNWQLQLQTASVSGHPEAIDVTAAYKLQTGTANATAVTVSFDFSNWTRDNYVMVPASIYNGNRYKAIGYGYNPDYPKDMYYNPSVPLTISNNPRLSIETGKASLVELQTGNTATPAMCFYSPAAQKGFIVVTDQRSKFGNHGLTIAENAAQDSCRFSISVPAMRKLATGFGDFHPSGDKAPNWKAGDEMALHFRLYVFDAKSIPDLLTAFMKVRKDFLGPNQPRNILPMSKQVEVTTAINSGNFITVPAGSYYRMENNNHFQLGWVAGMMNTYPMLALNNEKERNRVAQEIDFVVSKLQGKSGFFYGGMTAEGQIRPEKMSPAFPALQAMVRKNCDALLWMMKHLMLFRAQGYGSMIKPEWEESAKKLAAAFTRTWKQHGEFGQYIIPETGEVAVFNSTAGAIAPAGLALASGYFKNKEWLQVAKEAANYYYNRDVVKQGLTGGHCGDISMDADAESSFGFLESLMALYHYTGDKSWLKKAEVQAALCATWTISYDPEFPANSQIGKLGSHMAGAVWASIQNKHAAPGVCTSSADYLFKLYRATGNPLYADLIRDIQHAQTEAVNMPPDHITTNNLVGSSMERIQLSDAEGKGAIGNFINTRNSWTETNGVLMALELPGIYLQTDKKTLRVFDHVEAKIVKSDDAGLVLVIENKTTYDASVSLFVENSKNAAKPMGYTEFLNWPKVSVKAGENIRVLVNKNGKVSSLQPSKTALVTHQNIK</sequence>
<dbReference type="Proteomes" id="UP001155483">
    <property type="component" value="Unassembled WGS sequence"/>
</dbReference>
<dbReference type="AlphaFoldDB" id="A0A9X2XZ27"/>
<name>A0A9X2XZ27_9BACT</name>